<dbReference type="PANTHER" id="PTHR24243:SF233">
    <property type="entry name" value="THYROTROPIN-RELEASING HORMONE RECEPTOR"/>
    <property type="match status" value="1"/>
</dbReference>
<evidence type="ECO:0000256" key="6">
    <source>
        <dbReference type="ARBA" id="ARBA00023170"/>
    </source>
</evidence>
<feature type="transmembrane region" description="Helical" evidence="8">
    <location>
        <begin position="264"/>
        <end position="286"/>
    </location>
</feature>
<dbReference type="Gene3D" id="1.20.1070.10">
    <property type="entry name" value="Rhodopsin 7-helix transmembrane proteins"/>
    <property type="match status" value="1"/>
</dbReference>
<keyword evidence="12" id="KW-1185">Reference proteome</keyword>
<evidence type="ECO:0000256" key="2">
    <source>
        <dbReference type="ARBA" id="ARBA00022692"/>
    </source>
</evidence>
<evidence type="ECO:0000256" key="4">
    <source>
        <dbReference type="ARBA" id="ARBA00023040"/>
    </source>
</evidence>
<dbReference type="SUPFAM" id="SSF81321">
    <property type="entry name" value="Family A G protein-coupled receptor-like"/>
    <property type="match status" value="1"/>
</dbReference>
<evidence type="ECO:0000313" key="13">
    <source>
        <dbReference type="Proteomes" id="UP000663877"/>
    </source>
</evidence>
<dbReference type="Proteomes" id="UP000663877">
    <property type="component" value="Unassembled WGS sequence"/>
</dbReference>
<feature type="transmembrane region" description="Helical" evidence="8">
    <location>
        <begin position="47"/>
        <end position="70"/>
    </location>
</feature>
<comment type="subcellular location">
    <subcellularLocation>
        <location evidence="1">Membrane</location>
        <topology evidence="1">Multi-pass membrane protein</topology>
    </subcellularLocation>
</comment>
<dbReference type="PROSITE" id="PS50262">
    <property type="entry name" value="G_PROTEIN_RECEP_F1_2"/>
    <property type="match status" value="1"/>
</dbReference>
<dbReference type="AlphaFoldDB" id="A0A814NG55"/>
<evidence type="ECO:0000256" key="7">
    <source>
        <dbReference type="ARBA" id="ARBA00023224"/>
    </source>
</evidence>
<dbReference type="EMBL" id="CAJNOM010000176">
    <property type="protein sequence ID" value="CAF1183762.1"/>
    <property type="molecule type" value="Genomic_DNA"/>
</dbReference>
<name>A0A814NG55_9BILA</name>
<dbReference type="OrthoDB" id="10020612at2759"/>
<dbReference type="GO" id="GO:0004930">
    <property type="term" value="F:G protein-coupled receptor activity"/>
    <property type="evidence" value="ECO:0007669"/>
    <property type="project" value="UniProtKB-KW"/>
</dbReference>
<feature type="domain" description="G-protein coupled receptors family 1 profile" evidence="9">
    <location>
        <begin position="27"/>
        <end position="285"/>
    </location>
</feature>
<keyword evidence="7" id="KW-0807">Transducer</keyword>
<keyword evidence="6" id="KW-0675">Receptor</keyword>
<reference evidence="10" key="1">
    <citation type="submission" date="2021-02" db="EMBL/GenBank/DDBJ databases">
        <authorList>
            <person name="Nowell W R."/>
        </authorList>
    </citation>
    <scope>NUCLEOTIDE SEQUENCE</scope>
</reference>
<feature type="transmembrane region" description="Helical" evidence="8">
    <location>
        <begin position="90"/>
        <end position="112"/>
    </location>
</feature>
<keyword evidence="2 8" id="KW-0812">Transmembrane</keyword>
<keyword evidence="4" id="KW-0297">G-protein coupled receptor</keyword>
<evidence type="ECO:0000313" key="11">
    <source>
        <dbReference type="EMBL" id="CAF1183762.1"/>
    </source>
</evidence>
<comment type="caution">
    <text evidence="10">The sequence shown here is derived from an EMBL/GenBank/DDBJ whole genome shotgun (WGS) entry which is preliminary data.</text>
</comment>
<feature type="transmembrane region" description="Helical" evidence="8">
    <location>
        <begin position="221"/>
        <end position="244"/>
    </location>
</feature>
<dbReference type="Pfam" id="PF00001">
    <property type="entry name" value="7tm_1"/>
    <property type="match status" value="1"/>
</dbReference>
<proteinExistence type="predicted"/>
<dbReference type="InterPro" id="IPR017452">
    <property type="entry name" value="GPCR_Rhodpsn_7TM"/>
</dbReference>
<keyword evidence="3 8" id="KW-1133">Transmembrane helix</keyword>
<evidence type="ECO:0000256" key="8">
    <source>
        <dbReference type="SAM" id="Phobius"/>
    </source>
</evidence>
<gene>
    <name evidence="10" type="ORF">BJG266_LOCUS20887</name>
    <name evidence="11" type="ORF">QVE165_LOCUS24837</name>
</gene>
<evidence type="ECO:0000313" key="10">
    <source>
        <dbReference type="EMBL" id="CAF1092404.1"/>
    </source>
</evidence>
<dbReference type="InterPro" id="IPR000276">
    <property type="entry name" value="GPCR_Rhodpsn"/>
</dbReference>
<feature type="transmembrane region" description="Helical" evidence="8">
    <location>
        <begin position="132"/>
        <end position="150"/>
    </location>
</feature>
<accession>A0A814NG55</accession>
<feature type="transmembrane region" description="Helical" evidence="8">
    <location>
        <begin position="170"/>
        <end position="191"/>
    </location>
</feature>
<dbReference type="EMBL" id="CAJNOI010000120">
    <property type="protein sequence ID" value="CAF1092404.1"/>
    <property type="molecule type" value="Genomic_DNA"/>
</dbReference>
<evidence type="ECO:0000256" key="5">
    <source>
        <dbReference type="ARBA" id="ARBA00023136"/>
    </source>
</evidence>
<dbReference type="Proteomes" id="UP000663832">
    <property type="component" value="Unassembled WGS sequence"/>
</dbReference>
<sequence length="333" mass="37998">MSTILLPIQQAITRYIFPIVVAVGNCGNLIIIIVFSQRGRRTNPCSLYLLFGAIANIVNVNIAIIPLINALLNPPDPFTQSLALCRVRGYLIHISNHYFRTLVVLACIDRYAMTSMRISIRNWSSLKVARRAIPLAFISWLLIASHILVFEDIQNGRCFVFGLYGTVFSFYNIIINILPGCFMLVTGFLTMRNIHRSRMRINPTEQITNTGRLVNKKELDLLKIVVAEVCVYLTLTTLYPITLIYSSFTSNVVKNADRVRIESFINFIGQSCLLYFTSSSNFFIYTATSKSFRHDMKKLLFRLKRRITVRPTIIANSIMELAVLRPQRTTTHT</sequence>
<protein>
    <recommendedName>
        <fullName evidence="9">G-protein coupled receptors family 1 profile domain-containing protein</fullName>
    </recommendedName>
</protein>
<dbReference type="PANTHER" id="PTHR24243">
    <property type="entry name" value="G-PROTEIN COUPLED RECEPTOR"/>
    <property type="match status" value="1"/>
</dbReference>
<evidence type="ECO:0000256" key="1">
    <source>
        <dbReference type="ARBA" id="ARBA00004141"/>
    </source>
</evidence>
<keyword evidence="5 8" id="KW-0472">Membrane</keyword>
<dbReference type="GO" id="GO:0005886">
    <property type="term" value="C:plasma membrane"/>
    <property type="evidence" value="ECO:0007669"/>
    <property type="project" value="TreeGrafter"/>
</dbReference>
<evidence type="ECO:0000313" key="12">
    <source>
        <dbReference type="Proteomes" id="UP000663832"/>
    </source>
</evidence>
<feature type="transmembrane region" description="Helical" evidence="8">
    <location>
        <begin position="15"/>
        <end position="35"/>
    </location>
</feature>
<organism evidence="10 13">
    <name type="scientific">Adineta steineri</name>
    <dbReference type="NCBI Taxonomy" id="433720"/>
    <lineage>
        <taxon>Eukaryota</taxon>
        <taxon>Metazoa</taxon>
        <taxon>Spiralia</taxon>
        <taxon>Gnathifera</taxon>
        <taxon>Rotifera</taxon>
        <taxon>Eurotatoria</taxon>
        <taxon>Bdelloidea</taxon>
        <taxon>Adinetida</taxon>
        <taxon>Adinetidae</taxon>
        <taxon>Adineta</taxon>
    </lineage>
</organism>
<evidence type="ECO:0000259" key="9">
    <source>
        <dbReference type="PROSITE" id="PS50262"/>
    </source>
</evidence>
<evidence type="ECO:0000256" key="3">
    <source>
        <dbReference type="ARBA" id="ARBA00022989"/>
    </source>
</evidence>